<name>X0B6Y6_FUSOX</name>
<dbReference type="HOGENOM" id="CLU_2277642_0_0_1"/>
<reference evidence="1" key="2">
    <citation type="submission" date="2012-05" db="EMBL/GenBank/DDBJ databases">
        <title>Annotation of the Genome Sequence of Fusarium oxysporum f. sp. melonis 26406.</title>
        <authorList>
            <consortium name="The Broad Institute Genomics Platform"/>
            <person name="Ma L.-J."/>
            <person name="Corby-Kistler H."/>
            <person name="Broz K."/>
            <person name="Gale L.R."/>
            <person name="Jonkers W."/>
            <person name="O'Donnell K."/>
            <person name="Ploetz R."/>
            <person name="Steinberg C."/>
            <person name="Schwartz D.C."/>
            <person name="VanEtten H."/>
            <person name="Zhou S."/>
            <person name="Young S.K."/>
            <person name="Zeng Q."/>
            <person name="Gargeya S."/>
            <person name="Fitzgerald M."/>
            <person name="Abouelleil A."/>
            <person name="Alvarado L."/>
            <person name="Chapman S.B."/>
            <person name="Gainer-Dewar J."/>
            <person name="Goldberg J."/>
            <person name="Griggs A."/>
            <person name="Gujja S."/>
            <person name="Hansen M."/>
            <person name="Howarth C."/>
            <person name="Imamovic A."/>
            <person name="Ireland A."/>
            <person name="Larimer J."/>
            <person name="McCowan C."/>
            <person name="Murphy C."/>
            <person name="Pearson M."/>
            <person name="Poon T.W."/>
            <person name="Priest M."/>
            <person name="Roberts A."/>
            <person name="Saif S."/>
            <person name="Shea T."/>
            <person name="Sykes S."/>
            <person name="Wortman J."/>
            <person name="Nusbaum C."/>
            <person name="Birren B."/>
        </authorList>
    </citation>
    <scope>NUCLEOTIDE SEQUENCE</scope>
    <source>
        <strain evidence="1">26406</strain>
    </source>
</reference>
<dbReference type="AlphaFoldDB" id="X0B6Y6"/>
<organism evidence="1">
    <name type="scientific">Fusarium oxysporum f. sp. melonis 26406</name>
    <dbReference type="NCBI Taxonomy" id="1089452"/>
    <lineage>
        <taxon>Eukaryota</taxon>
        <taxon>Fungi</taxon>
        <taxon>Dikarya</taxon>
        <taxon>Ascomycota</taxon>
        <taxon>Pezizomycotina</taxon>
        <taxon>Sordariomycetes</taxon>
        <taxon>Hypocreomycetidae</taxon>
        <taxon>Hypocreales</taxon>
        <taxon>Nectriaceae</taxon>
        <taxon>Fusarium</taxon>
        <taxon>Fusarium oxysporum species complex</taxon>
    </lineage>
</organism>
<dbReference type="VEuPathDB" id="FungiDB:FOMG_07640"/>
<protein>
    <submittedName>
        <fullName evidence="1">Uncharacterized protein</fullName>
    </submittedName>
</protein>
<evidence type="ECO:0000313" key="1">
    <source>
        <dbReference type="EMBL" id="EXK40911.1"/>
    </source>
</evidence>
<gene>
    <name evidence="1" type="ORF">FOMG_07640</name>
</gene>
<dbReference type="Proteomes" id="UP000030703">
    <property type="component" value="Unassembled WGS sequence"/>
</dbReference>
<reference evidence="1" key="1">
    <citation type="submission" date="2012-04" db="EMBL/GenBank/DDBJ databases">
        <title>The Genome Sequence of Fusarium oxysporum melonis.</title>
        <authorList>
            <consortium name="The Broad Institute Genome Sequencing Platform"/>
            <person name="Ma L.-J."/>
            <person name="Gale L.R."/>
            <person name="Schwartz D.C."/>
            <person name="Zhou S."/>
            <person name="Corby-Kistler H."/>
            <person name="Young S.K."/>
            <person name="Zeng Q."/>
            <person name="Gargeya S."/>
            <person name="Fitzgerald M."/>
            <person name="Haas B."/>
            <person name="Abouelleil A."/>
            <person name="Alvarado L."/>
            <person name="Arachchi H.M."/>
            <person name="Berlin A."/>
            <person name="Brown A."/>
            <person name="Chapman S.B."/>
            <person name="Chen Z."/>
            <person name="Dunbar C."/>
            <person name="Freedman E."/>
            <person name="Gearin G."/>
            <person name="Goldberg J."/>
            <person name="Griggs A."/>
            <person name="Gujja S."/>
            <person name="Heiman D."/>
            <person name="Howarth C."/>
            <person name="Larson L."/>
            <person name="Lui A."/>
            <person name="MacDonald P.J.P."/>
            <person name="Montmayeur A."/>
            <person name="Murphy C."/>
            <person name="Neiman D."/>
            <person name="Pearson M."/>
            <person name="Priest M."/>
            <person name="Roberts A."/>
            <person name="Saif S."/>
            <person name="Shea T."/>
            <person name="Shenoy N."/>
            <person name="Sisk P."/>
            <person name="Stolte C."/>
            <person name="Sykes S."/>
            <person name="Wortman J."/>
            <person name="Nusbaum C."/>
            <person name="Birren B."/>
        </authorList>
    </citation>
    <scope>NUCLEOTIDE SEQUENCE</scope>
    <source>
        <strain evidence="1">26406</strain>
    </source>
</reference>
<accession>X0B6Y6</accession>
<proteinExistence type="predicted"/>
<dbReference type="EMBL" id="JH659332">
    <property type="protein sequence ID" value="EXK40911.1"/>
    <property type="molecule type" value="Genomic_DNA"/>
</dbReference>
<sequence>MKQTKFYLTAVVSRILKKFLSVSRMHIATREPCPYQQRLASFSLRNSTCDLDSWKGSTATYLPGRYTRQLCASDPVSPKSSAIFLMLKPLLLSHAEAFTKLI</sequence>